<dbReference type="InterPro" id="IPR001650">
    <property type="entry name" value="Helicase_C-like"/>
</dbReference>
<keyword evidence="3" id="KW-0479">Metal-binding</keyword>
<evidence type="ECO:0000256" key="6">
    <source>
        <dbReference type="ARBA" id="ARBA00022840"/>
    </source>
</evidence>
<keyword evidence="4" id="KW-0547">Nucleotide-binding</keyword>
<keyword evidence="11" id="KW-1185">Reference proteome</keyword>
<dbReference type="SMART" id="SM00490">
    <property type="entry name" value="HELICc"/>
    <property type="match status" value="1"/>
</dbReference>
<dbReference type="SMART" id="SM00487">
    <property type="entry name" value="DEXDc"/>
    <property type="match status" value="1"/>
</dbReference>
<accession>A0ABN0BW95</accession>
<evidence type="ECO:0000256" key="2">
    <source>
        <dbReference type="ARBA" id="ARBA00022705"/>
    </source>
</evidence>
<dbReference type="PANTHER" id="PTHR30580">
    <property type="entry name" value="PRIMOSOMAL PROTEIN N"/>
    <property type="match status" value="1"/>
</dbReference>
<evidence type="ECO:0000256" key="5">
    <source>
        <dbReference type="ARBA" id="ARBA00022833"/>
    </source>
</evidence>
<evidence type="ECO:0000256" key="1">
    <source>
        <dbReference type="ARBA" id="ARBA00022515"/>
    </source>
</evidence>
<keyword evidence="7" id="KW-0238">DNA-binding</keyword>
<dbReference type="InterPro" id="IPR014001">
    <property type="entry name" value="Helicase_ATP-bd"/>
</dbReference>
<dbReference type="Proteomes" id="UP000003412">
    <property type="component" value="Chromosome"/>
</dbReference>
<gene>
    <name evidence="10" type="ORF">NT05LM_2145</name>
</gene>
<keyword evidence="1" id="KW-0639">Primosome</keyword>
<dbReference type="InterPro" id="IPR040498">
    <property type="entry name" value="PriA_CRR"/>
</dbReference>
<organism evidence="10 11">
    <name type="scientific">Listeria marthii FSL S4-120</name>
    <dbReference type="NCBI Taxonomy" id="702457"/>
    <lineage>
        <taxon>Bacteria</taxon>
        <taxon>Bacillati</taxon>
        <taxon>Bacillota</taxon>
        <taxon>Bacilli</taxon>
        <taxon>Bacillales</taxon>
        <taxon>Listeriaceae</taxon>
        <taxon>Listeria</taxon>
    </lineage>
</organism>
<dbReference type="CDD" id="cd18804">
    <property type="entry name" value="SF2_C_priA"/>
    <property type="match status" value="1"/>
</dbReference>
<feature type="non-terminal residue" evidence="10">
    <location>
        <position position="1"/>
    </location>
</feature>
<dbReference type="InterPro" id="IPR005259">
    <property type="entry name" value="PriA"/>
</dbReference>
<dbReference type="PANTHER" id="PTHR30580:SF0">
    <property type="entry name" value="PRIMOSOMAL PROTEIN N"/>
    <property type="match status" value="1"/>
</dbReference>
<name>A0ABN0BW95_9LIST</name>
<dbReference type="NCBIfam" id="NF004066">
    <property type="entry name" value="PRK05580.1-3"/>
    <property type="match status" value="1"/>
</dbReference>
<dbReference type="SUPFAM" id="SSF52540">
    <property type="entry name" value="P-loop containing nucleoside triphosphate hydrolases"/>
    <property type="match status" value="2"/>
</dbReference>
<dbReference type="NCBIfam" id="TIGR00595">
    <property type="entry name" value="priA"/>
    <property type="match status" value="1"/>
</dbReference>
<sequence>EKYFLRLDEENEELEQLFEGYETLDWKVAEARGLLKQIGKWVREGSVEVVYQVKNKITNKKVRVVSCLKAPHQLAEIIEDMPKNAKAQSRVLAFFQAFEGTEITAVDLKKQAETTDTTIKKLADLGLLTIQEKIISRDPYENHQFEKSESLQLLPDQQTACEKINAAKEQETFLIHGVTGSGKTEIYLQTIEAKLKEGKEAIVLVPEISLTPQMVERFKSRFGSEVAVLHSALSSGEKYDEWRKIERKEARVVVGARSAVFAPFENLGIIIIDEEHEASYKQEDNPRYHARDVAIWRATKYQCPVVLGSATPSLESFARAKKGVYTLIELPSRVNDRAMPEVNVVDMREELRKENRTEFSTELLEKIKDRIAKKEQTVLMLNRRGYSSFVMCRDCGYVVECPNCDISLTYHQSSNQMKCHYCGHEERVPQKCPSCEGEHIRYFGTGTQKVEESLTKLIPEARVIRMDVDTTRTKGAHEKLLNSFRNHEADILLGTQMIAKGLDFPDITLVGVLNADTMLHLPDFRASERTFQLLTQVSGRAGRHERTGEVVVQSYNPEHYSIEFAKKHDFIGFYNHEMQLRKMGSYPPFYYLTMINVSDENEMKAIRTIQEMAQFLRGKLGPDAVILGPVPSTITRIKNKYRYQCIIKYKIEPNLKKELKTLITHYQKDQQKGLTITIDVQPYVLM</sequence>
<dbReference type="CDD" id="cd17929">
    <property type="entry name" value="DEXHc_priA"/>
    <property type="match status" value="1"/>
</dbReference>
<feature type="domain" description="Helicase C-terminal" evidence="9">
    <location>
        <begin position="427"/>
        <end position="584"/>
    </location>
</feature>
<evidence type="ECO:0000256" key="7">
    <source>
        <dbReference type="ARBA" id="ARBA00023125"/>
    </source>
</evidence>
<evidence type="ECO:0000256" key="4">
    <source>
        <dbReference type="ARBA" id="ARBA00022741"/>
    </source>
</evidence>
<protein>
    <submittedName>
        <fullName evidence="10">Primosomal protein N</fullName>
    </submittedName>
</protein>
<evidence type="ECO:0000313" key="11">
    <source>
        <dbReference type="Proteomes" id="UP000003412"/>
    </source>
</evidence>
<evidence type="ECO:0000313" key="10">
    <source>
        <dbReference type="EMBL" id="EFR87351.1"/>
    </source>
</evidence>
<dbReference type="InterPro" id="IPR041236">
    <property type="entry name" value="PriA_C"/>
</dbReference>
<comment type="caution">
    <text evidence="10">The sequence shown here is derived from an EMBL/GenBank/DDBJ whole genome shotgun (WGS) entry which is preliminary data.</text>
</comment>
<dbReference type="HAMAP" id="MF_00983">
    <property type="entry name" value="PriA"/>
    <property type="match status" value="1"/>
</dbReference>
<evidence type="ECO:0000259" key="8">
    <source>
        <dbReference type="PROSITE" id="PS51192"/>
    </source>
</evidence>
<dbReference type="InterPro" id="IPR027417">
    <property type="entry name" value="P-loop_NTPase"/>
</dbReference>
<dbReference type="InterPro" id="IPR011545">
    <property type="entry name" value="DEAD/DEAH_box_helicase_dom"/>
</dbReference>
<keyword evidence="6" id="KW-0067">ATP-binding</keyword>
<dbReference type="Pfam" id="PF00270">
    <property type="entry name" value="DEAD"/>
    <property type="match status" value="1"/>
</dbReference>
<keyword evidence="5" id="KW-0862">Zinc</keyword>
<dbReference type="Pfam" id="PF18074">
    <property type="entry name" value="PriA_C"/>
    <property type="match status" value="1"/>
</dbReference>
<dbReference type="Pfam" id="PF18319">
    <property type="entry name" value="Zn_ribbon_PriA"/>
    <property type="match status" value="1"/>
</dbReference>
<dbReference type="PROSITE" id="PS51192">
    <property type="entry name" value="HELICASE_ATP_BIND_1"/>
    <property type="match status" value="1"/>
</dbReference>
<dbReference type="Gene3D" id="3.40.50.300">
    <property type="entry name" value="P-loop containing nucleotide triphosphate hydrolases"/>
    <property type="match status" value="2"/>
</dbReference>
<dbReference type="EMBL" id="ADXF01000749">
    <property type="protein sequence ID" value="EFR87351.1"/>
    <property type="molecule type" value="Genomic_DNA"/>
</dbReference>
<reference evidence="10 11" key="1">
    <citation type="journal article" date="2010" name="Microbiol. Resour. Announc.">
        <title>Comparative genomics of the bacterial genus Listeria: Genome evolution is characterized by limited gene acquisition and limited gene loss.</title>
        <authorList>
            <person name="den Bakker H.C."/>
            <person name="Cummings C.A."/>
            <person name="Ferreira V."/>
            <person name="Vatta P."/>
            <person name="Orsi R.H."/>
            <person name="Degoricija L."/>
            <person name="Barker M."/>
            <person name="Petrauskene O."/>
            <person name="Furtado M.R."/>
            <person name="Wiedmann M."/>
        </authorList>
    </citation>
    <scope>NUCLEOTIDE SEQUENCE [LARGE SCALE GENOMIC DNA]</scope>
    <source>
        <strain evidence="10 11">FSL S4-120</strain>
    </source>
</reference>
<dbReference type="Pfam" id="PF00271">
    <property type="entry name" value="Helicase_C"/>
    <property type="match status" value="1"/>
</dbReference>
<feature type="domain" description="Helicase ATP-binding" evidence="8">
    <location>
        <begin position="164"/>
        <end position="330"/>
    </location>
</feature>
<keyword evidence="2" id="KW-0235">DNA replication</keyword>
<proteinExistence type="inferred from homology"/>
<evidence type="ECO:0000259" key="9">
    <source>
        <dbReference type="PROSITE" id="PS51194"/>
    </source>
</evidence>
<dbReference type="PROSITE" id="PS51194">
    <property type="entry name" value="HELICASE_CTER"/>
    <property type="match status" value="1"/>
</dbReference>
<evidence type="ECO:0000256" key="3">
    <source>
        <dbReference type="ARBA" id="ARBA00022723"/>
    </source>
</evidence>